<dbReference type="EMBL" id="CP025704">
    <property type="protein sequence ID" value="AUN97312.1"/>
    <property type="molecule type" value="Genomic_DNA"/>
</dbReference>
<evidence type="ECO:0000313" key="1">
    <source>
        <dbReference type="EMBL" id="AUN97312.1"/>
    </source>
</evidence>
<dbReference type="CDD" id="cd00093">
    <property type="entry name" value="HTH_XRE"/>
    <property type="match status" value="1"/>
</dbReference>
<reference evidence="1 2" key="1">
    <citation type="submission" date="2018-01" db="EMBL/GenBank/DDBJ databases">
        <title>Complete genome sequence of Bacteriovorax stolpii DSM12778.</title>
        <authorList>
            <person name="Tang B."/>
            <person name="Chang J."/>
        </authorList>
    </citation>
    <scope>NUCLEOTIDE SEQUENCE [LARGE SCALE GENOMIC DNA]</scope>
    <source>
        <strain evidence="1 2">DSM 12778</strain>
    </source>
</reference>
<proteinExistence type="predicted"/>
<dbReference type="SUPFAM" id="SSF47413">
    <property type="entry name" value="lambda repressor-like DNA-binding domains"/>
    <property type="match status" value="1"/>
</dbReference>
<dbReference type="InterPro" id="IPR013430">
    <property type="entry name" value="Toxin_antidote_HigA"/>
</dbReference>
<organism evidence="1 2">
    <name type="scientific">Bacteriovorax stolpii</name>
    <name type="common">Bdellovibrio stolpii</name>
    <dbReference type="NCBI Taxonomy" id="960"/>
    <lineage>
        <taxon>Bacteria</taxon>
        <taxon>Pseudomonadati</taxon>
        <taxon>Bdellovibrionota</taxon>
        <taxon>Bacteriovoracia</taxon>
        <taxon>Bacteriovoracales</taxon>
        <taxon>Bacteriovoracaceae</taxon>
        <taxon>Bacteriovorax</taxon>
    </lineage>
</organism>
<dbReference type="OrthoDB" id="9793869at2"/>
<keyword evidence="2" id="KW-1185">Reference proteome</keyword>
<accession>A0A2K9NP88</accession>
<evidence type="ECO:0000313" key="2">
    <source>
        <dbReference type="Proteomes" id="UP000235584"/>
    </source>
</evidence>
<dbReference type="GO" id="GO:0003677">
    <property type="term" value="F:DNA binding"/>
    <property type="evidence" value="ECO:0007669"/>
    <property type="project" value="InterPro"/>
</dbReference>
<dbReference type="SMART" id="SM00530">
    <property type="entry name" value="HTH_XRE"/>
    <property type="match status" value="1"/>
</dbReference>
<protein>
    <submittedName>
        <fullName evidence="1">Addiction module antidote protein, HigA family</fullName>
    </submittedName>
</protein>
<name>A0A2K9NP88_BACTC</name>
<gene>
    <name evidence="1" type="primary">higA</name>
    <name evidence="1" type="ORF">C0V70_04130</name>
</gene>
<dbReference type="PANTHER" id="PTHR36924:SF1">
    <property type="entry name" value="ANTITOXIN HIGA-1"/>
    <property type="match status" value="1"/>
</dbReference>
<dbReference type="InterPro" id="IPR010982">
    <property type="entry name" value="Lambda_DNA-bd_dom_sf"/>
</dbReference>
<dbReference type="KEGG" id="bsto:C0V70_04130"/>
<sequence length="99" mass="11158">MNKINYQRPPTNPGEILSEEFLKPLGLTQKELADHIQVDIKVINRLVNGKTTLSAEMALKLASSFQTTPDFWLSAQYEIDLYRAKMSLPKLPGAIIKTN</sequence>
<dbReference type="PROSITE" id="PS50943">
    <property type="entry name" value="HTH_CROC1"/>
    <property type="match status" value="1"/>
</dbReference>
<dbReference type="Proteomes" id="UP000235584">
    <property type="component" value="Chromosome"/>
</dbReference>
<dbReference type="InterPro" id="IPR001387">
    <property type="entry name" value="Cro/C1-type_HTH"/>
</dbReference>
<dbReference type="PANTHER" id="PTHR36924">
    <property type="entry name" value="ANTITOXIN HIGA-1"/>
    <property type="match status" value="1"/>
</dbReference>
<dbReference type="RefSeq" id="WP_102242607.1">
    <property type="nucleotide sequence ID" value="NZ_CP025704.1"/>
</dbReference>
<dbReference type="NCBIfam" id="TIGR02607">
    <property type="entry name" value="antidote_HigA"/>
    <property type="match status" value="1"/>
</dbReference>
<dbReference type="Pfam" id="PF01381">
    <property type="entry name" value="HTH_3"/>
    <property type="match status" value="1"/>
</dbReference>
<dbReference type="Gene3D" id="1.10.260.40">
    <property type="entry name" value="lambda repressor-like DNA-binding domains"/>
    <property type="match status" value="1"/>
</dbReference>
<dbReference type="AlphaFoldDB" id="A0A2K9NP88"/>